<evidence type="ECO:0008006" key="9">
    <source>
        <dbReference type="Google" id="ProtNLM"/>
    </source>
</evidence>
<gene>
    <name evidence="7" type="ORF">RHGRI_022006</name>
</gene>
<name>A0AAV6JQH5_9ERIC</name>
<dbReference type="GO" id="GO:0003700">
    <property type="term" value="F:DNA-binding transcription factor activity"/>
    <property type="evidence" value="ECO:0007669"/>
    <property type="project" value="InterPro"/>
</dbReference>
<dbReference type="InterPro" id="IPR009057">
    <property type="entry name" value="Homeodomain-like_sf"/>
</dbReference>
<organism evidence="7 8">
    <name type="scientific">Rhododendron griersonianum</name>
    <dbReference type="NCBI Taxonomy" id="479676"/>
    <lineage>
        <taxon>Eukaryota</taxon>
        <taxon>Viridiplantae</taxon>
        <taxon>Streptophyta</taxon>
        <taxon>Embryophyta</taxon>
        <taxon>Tracheophyta</taxon>
        <taxon>Spermatophyta</taxon>
        <taxon>Magnoliopsida</taxon>
        <taxon>eudicotyledons</taxon>
        <taxon>Gunneridae</taxon>
        <taxon>Pentapetalae</taxon>
        <taxon>asterids</taxon>
        <taxon>Ericales</taxon>
        <taxon>Ericaceae</taxon>
        <taxon>Ericoideae</taxon>
        <taxon>Rhodoreae</taxon>
        <taxon>Rhododendron</taxon>
    </lineage>
</organism>
<comment type="subcellular location">
    <subcellularLocation>
        <location evidence="1">Nucleus</location>
    </subcellularLocation>
</comment>
<dbReference type="PROSITE" id="PS50090">
    <property type="entry name" value="MYB_LIKE"/>
    <property type="match status" value="1"/>
</dbReference>
<protein>
    <recommendedName>
        <fullName evidence="9">RADIALIS-like protein</fullName>
    </recommendedName>
</protein>
<keyword evidence="8" id="KW-1185">Reference proteome</keyword>
<dbReference type="Pfam" id="PF23082">
    <property type="entry name" value="Myb_DNA-binding_2"/>
    <property type="match status" value="1"/>
</dbReference>
<evidence type="ECO:0000259" key="5">
    <source>
        <dbReference type="PROSITE" id="PS50090"/>
    </source>
</evidence>
<keyword evidence="2" id="KW-0805">Transcription regulation</keyword>
<dbReference type="AlphaFoldDB" id="A0AAV6JQH5"/>
<feature type="domain" description="SANT" evidence="6">
    <location>
        <begin position="2"/>
        <end position="58"/>
    </location>
</feature>
<dbReference type="GO" id="GO:0048262">
    <property type="term" value="P:determination of dorsal/ventral asymmetry"/>
    <property type="evidence" value="ECO:0007669"/>
    <property type="project" value="UniProtKB-ARBA"/>
</dbReference>
<dbReference type="PANTHER" id="PTHR43952">
    <property type="entry name" value="MYB FAMILY TRANSCRIPTION FACTOR-RELATED"/>
    <property type="match status" value="1"/>
</dbReference>
<proteinExistence type="predicted"/>
<dbReference type="FunFam" id="1.10.10.60:FF:000154">
    <property type="entry name" value="Transcription factor SRM1"/>
    <property type="match status" value="1"/>
</dbReference>
<evidence type="ECO:0000256" key="2">
    <source>
        <dbReference type="ARBA" id="ARBA00023015"/>
    </source>
</evidence>
<sequence length="138" mass="15396">MGSNSSWTGKQNKVFENALAIYEQDTPDRWEKIARVVGGGKTAEEVKRHYEMLVEDVKQIESGQVPFPCYKSGGGFEIGGFLIFFFILFGCDEELKIVAWRSPEKLAAVTSEAVEMAKALIDEVGCKKLLVMSMVTTY</sequence>
<accession>A0AAV6JQH5</accession>
<evidence type="ECO:0000313" key="7">
    <source>
        <dbReference type="EMBL" id="KAG5542320.1"/>
    </source>
</evidence>
<evidence type="ECO:0000256" key="1">
    <source>
        <dbReference type="ARBA" id="ARBA00004123"/>
    </source>
</evidence>
<evidence type="ECO:0000256" key="3">
    <source>
        <dbReference type="ARBA" id="ARBA00023163"/>
    </source>
</evidence>
<dbReference type="InterPro" id="IPR017884">
    <property type="entry name" value="SANT_dom"/>
</dbReference>
<dbReference type="GO" id="GO:0009908">
    <property type="term" value="P:flower development"/>
    <property type="evidence" value="ECO:0007669"/>
    <property type="project" value="UniProtKB-ARBA"/>
</dbReference>
<evidence type="ECO:0000256" key="4">
    <source>
        <dbReference type="ARBA" id="ARBA00023242"/>
    </source>
</evidence>
<reference evidence="7" key="1">
    <citation type="submission" date="2020-08" db="EMBL/GenBank/DDBJ databases">
        <title>Plant Genome Project.</title>
        <authorList>
            <person name="Zhang R.-G."/>
        </authorList>
    </citation>
    <scope>NUCLEOTIDE SEQUENCE</scope>
    <source>
        <strain evidence="7">WSP0</strain>
        <tissue evidence="7">Leaf</tissue>
    </source>
</reference>
<evidence type="ECO:0000259" key="6">
    <source>
        <dbReference type="PROSITE" id="PS51293"/>
    </source>
</evidence>
<dbReference type="Proteomes" id="UP000823749">
    <property type="component" value="Chromosome 7"/>
</dbReference>
<dbReference type="GO" id="GO:0005634">
    <property type="term" value="C:nucleus"/>
    <property type="evidence" value="ECO:0007669"/>
    <property type="project" value="UniProtKB-SubCell"/>
</dbReference>
<feature type="domain" description="Myb-like" evidence="5">
    <location>
        <begin position="5"/>
        <end position="54"/>
    </location>
</feature>
<dbReference type="SUPFAM" id="SSF46689">
    <property type="entry name" value="Homeodomain-like"/>
    <property type="match status" value="1"/>
</dbReference>
<dbReference type="Gene3D" id="1.10.10.60">
    <property type="entry name" value="Homeodomain-like"/>
    <property type="match status" value="1"/>
</dbReference>
<dbReference type="CDD" id="cd00167">
    <property type="entry name" value="SANT"/>
    <property type="match status" value="1"/>
</dbReference>
<dbReference type="SMART" id="SM00717">
    <property type="entry name" value="SANT"/>
    <property type="match status" value="1"/>
</dbReference>
<keyword evidence="4" id="KW-0539">Nucleus</keyword>
<evidence type="ECO:0000313" key="8">
    <source>
        <dbReference type="Proteomes" id="UP000823749"/>
    </source>
</evidence>
<comment type="caution">
    <text evidence="7">The sequence shown here is derived from an EMBL/GenBank/DDBJ whole genome shotgun (WGS) entry which is preliminary data.</text>
</comment>
<dbReference type="InterPro" id="IPR001005">
    <property type="entry name" value="SANT/Myb"/>
</dbReference>
<dbReference type="EMBL" id="JACTNZ010000007">
    <property type="protein sequence ID" value="KAG5542320.1"/>
    <property type="molecule type" value="Genomic_DNA"/>
</dbReference>
<keyword evidence="3" id="KW-0804">Transcription</keyword>
<dbReference type="PROSITE" id="PS51293">
    <property type="entry name" value="SANT"/>
    <property type="match status" value="1"/>
</dbReference>
<dbReference type="PANTHER" id="PTHR43952:SF75">
    <property type="entry name" value="PROTEIN RADIALIS-LIKE 6"/>
    <property type="match status" value="1"/>
</dbReference>
<dbReference type="InterPro" id="IPR044636">
    <property type="entry name" value="RADIALIS-like"/>
</dbReference>